<comment type="caution">
    <text evidence="7">The sequence shown here is derived from an EMBL/GenBank/DDBJ whole genome shotgun (WGS) entry which is preliminary data.</text>
</comment>
<dbReference type="SMART" id="SM00448">
    <property type="entry name" value="REC"/>
    <property type="match status" value="1"/>
</dbReference>
<dbReference type="PROSITE" id="PS00041">
    <property type="entry name" value="HTH_ARAC_FAMILY_1"/>
    <property type="match status" value="1"/>
</dbReference>
<dbReference type="InterPro" id="IPR011006">
    <property type="entry name" value="CheY-like_superfamily"/>
</dbReference>
<accession>A0A2R5EVA1</accession>
<name>A0A2R5EVA1_9BACL</name>
<dbReference type="InterPro" id="IPR001789">
    <property type="entry name" value="Sig_transdc_resp-reg_receiver"/>
</dbReference>
<reference evidence="7 8" key="1">
    <citation type="submission" date="2017-08" db="EMBL/GenBank/DDBJ databases">
        <title>Substantial Increase in Enzyme Production by Combined Drug-Resistance Mutations in Paenibacillus agaridevorans.</title>
        <authorList>
            <person name="Tanaka Y."/>
            <person name="Funane K."/>
            <person name="Hosaka T."/>
            <person name="Shiwa Y."/>
            <person name="Fujita N."/>
            <person name="Miyazaki T."/>
            <person name="Yoshikawa H."/>
            <person name="Murakami K."/>
            <person name="Kasahara K."/>
            <person name="Inaoka T."/>
            <person name="Hiraga Y."/>
            <person name="Ochi K."/>
        </authorList>
    </citation>
    <scope>NUCLEOTIDE SEQUENCE [LARGE SCALE GENOMIC DNA]</scope>
    <source>
        <strain evidence="7 8">T-3040</strain>
    </source>
</reference>
<dbReference type="PROSITE" id="PS50110">
    <property type="entry name" value="RESPONSE_REGULATORY"/>
    <property type="match status" value="1"/>
</dbReference>
<keyword evidence="2 7" id="KW-0238">DNA-binding</keyword>
<evidence type="ECO:0000259" key="6">
    <source>
        <dbReference type="PROSITE" id="PS50110"/>
    </source>
</evidence>
<keyword evidence="1" id="KW-0805">Transcription regulation</keyword>
<dbReference type="PANTHER" id="PTHR43280:SF28">
    <property type="entry name" value="HTH-TYPE TRANSCRIPTIONAL ACTIVATOR RHAS"/>
    <property type="match status" value="1"/>
</dbReference>
<proteinExistence type="predicted"/>
<keyword evidence="3" id="KW-0804">Transcription</keyword>
<feature type="modified residue" description="4-aspartylphosphate" evidence="4">
    <location>
        <position position="55"/>
    </location>
</feature>
<evidence type="ECO:0000313" key="7">
    <source>
        <dbReference type="EMBL" id="GBG07723.1"/>
    </source>
</evidence>
<evidence type="ECO:0000256" key="2">
    <source>
        <dbReference type="ARBA" id="ARBA00023125"/>
    </source>
</evidence>
<sequence length="551" mass="63549">MNRLLIVDDESIIVNGLVDLFVQQDMLPLEVYGAHSAAEALKLLSQIRMDIVITDIGMPEMDGLELQKRINQAWPQCKVIILTGFSEFQYIRDALRNQGIDYVLKGEGDEVIFKAVEKAIELNKEEVKMQELIAQAGKQLRQTIPLLQKEFLQHILQGDLYSISRLAEHFAELQIPLHADHPVMLVLVRVDSFREEYSIYDRNLLVYSIQNVAQEYLQSSLTLLPVELNPSRMLWFIQPKIPASNPFVTWADSKNFLMGSLELIQQTCKDLLGTPLSFILQERPTPWPRVSDVYGQCTKWMSRGLGLGSEFLWVYQEKEEKVCEPKLTSLNDNHLGKQLDQLRLYLQNGQKENFETVLSDILLTGSDHANEPRIEQEIYYSLIPIFLSHMNRYFSEEVGYHSNINKLTSLEAHTSWGDITDFFKELSSAIFAEKKVGMEHEENVVINKVQKYIQHHLDGDLSLVRIGDVVGHNSKYLSRLYKKSTGEDLSSYISRTKLVHAQTMLQETSLKIYEISSAVGFLSEPYFYRFFRKATGMTPQEYREIHSVDRR</sequence>
<dbReference type="Pfam" id="PF12833">
    <property type="entry name" value="HTH_18"/>
    <property type="match status" value="1"/>
</dbReference>
<dbReference type="PRINTS" id="PR00032">
    <property type="entry name" value="HTHARAC"/>
</dbReference>
<evidence type="ECO:0000256" key="4">
    <source>
        <dbReference type="PROSITE-ProRule" id="PRU00169"/>
    </source>
</evidence>
<dbReference type="SMART" id="SM00342">
    <property type="entry name" value="HTH_ARAC"/>
    <property type="match status" value="1"/>
</dbReference>
<dbReference type="InterPro" id="IPR018060">
    <property type="entry name" value="HTH_AraC"/>
</dbReference>
<dbReference type="EMBL" id="BDQX01000108">
    <property type="protein sequence ID" value="GBG07723.1"/>
    <property type="molecule type" value="Genomic_DNA"/>
</dbReference>
<dbReference type="Gene3D" id="3.40.50.2300">
    <property type="match status" value="1"/>
</dbReference>
<dbReference type="InterPro" id="IPR018062">
    <property type="entry name" value="HTH_AraC-typ_CS"/>
</dbReference>
<dbReference type="CDD" id="cd17536">
    <property type="entry name" value="REC_YesN-like"/>
    <property type="match status" value="1"/>
</dbReference>
<dbReference type="InterPro" id="IPR020449">
    <property type="entry name" value="Tscrpt_reg_AraC-type_HTH"/>
</dbReference>
<dbReference type="PROSITE" id="PS01124">
    <property type="entry name" value="HTH_ARAC_FAMILY_2"/>
    <property type="match status" value="1"/>
</dbReference>
<evidence type="ECO:0000259" key="5">
    <source>
        <dbReference type="PROSITE" id="PS01124"/>
    </source>
</evidence>
<dbReference type="GO" id="GO:0003700">
    <property type="term" value="F:DNA-binding transcription factor activity"/>
    <property type="evidence" value="ECO:0007669"/>
    <property type="project" value="InterPro"/>
</dbReference>
<dbReference type="Gene3D" id="1.10.10.60">
    <property type="entry name" value="Homeodomain-like"/>
    <property type="match status" value="2"/>
</dbReference>
<gene>
    <name evidence="7" type="ORF">PAT3040_02283</name>
</gene>
<keyword evidence="8" id="KW-1185">Reference proteome</keyword>
<organism evidence="7 8">
    <name type="scientific">Paenibacillus agaridevorans</name>
    <dbReference type="NCBI Taxonomy" id="171404"/>
    <lineage>
        <taxon>Bacteria</taxon>
        <taxon>Bacillati</taxon>
        <taxon>Bacillota</taxon>
        <taxon>Bacilli</taxon>
        <taxon>Bacillales</taxon>
        <taxon>Paenibacillaceae</taxon>
        <taxon>Paenibacillus</taxon>
    </lineage>
</organism>
<dbReference type="SUPFAM" id="SSF46689">
    <property type="entry name" value="Homeodomain-like"/>
    <property type="match status" value="2"/>
</dbReference>
<dbReference type="SUPFAM" id="SSF52172">
    <property type="entry name" value="CheY-like"/>
    <property type="match status" value="1"/>
</dbReference>
<dbReference type="Pfam" id="PF00072">
    <property type="entry name" value="Response_reg"/>
    <property type="match status" value="1"/>
</dbReference>
<evidence type="ECO:0000256" key="1">
    <source>
        <dbReference type="ARBA" id="ARBA00023015"/>
    </source>
</evidence>
<dbReference type="PANTHER" id="PTHR43280">
    <property type="entry name" value="ARAC-FAMILY TRANSCRIPTIONAL REGULATOR"/>
    <property type="match status" value="1"/>
</dbReference>
<dbReference type="RefSeq" id="WP_108992747.1">
    <property type="nucleotide sequence ID" value="NZ_BDQX01000108.1"/>
</dbReference>
<dbReference type="Proteomes" id="UP000245202">
    <property type="component" value="Unassembled WGS sequence"/>
</dbReference>
<feature type="domain" description="HTH araC/xylS-type" evidence="5">
    <location>
        <begin position="447"/>
        <end position="545"/>
    </location>
</feature>
<evidence type="ECO:0000313" key="8">
    <source>
        <dbReference type="Proteomes" id="UP000245202"/>
    </source>
</evidence>
<feature type="domain" description="Response regulatory" evidence="6">
    <location>
        <begin position="3"/>
        <end position="120"/>
    </location>
</feature>
<protein>
    <submittedName>
        <fullName evidence="7">DNA-binding response regulator</fullName>
    </submittedName>
</protein>
<dbReference type="InterPro" id="IPR009057">
    <property type="entry name" value="Homeodomain-like_sf"/>
</dbReference>
<dbReference type="GO" id="GO:0000160">
    <property type="term" value="P:phosphorelay signal transduction system"/>
    <property type="evidence" value="ECO:0007669"/>
    <property type="project" value="InterPro"/>
</dbReference>
<keyword evidence="4" id="KW-0597">Phosphoprotein</keyword>
<dbReference type="AlphaFoldDB" id="A0A2R5EVA1"/>
<evidence type="ECO:0000256" key="3">
    <source>
        <dbReference type="ARBA" id="ARBA00023163"/>
    </source>
</evidence>
<dbReference type="GO" id="GO:0043565">
    <property type="term" value="F:sequence-specific DNA binding"/>
    <property type="evidence" value="ECO:0007669"/>
    <property type="project" value="InterPro"/>
</dbReference>